<reference evidence="2" key="1">
    <citation type="submission" date="2022-11" db="UniProtKB">
        <authorList>
            <consortium name="WormBaseParasite"/>
        </authorList>
    </citation>
    <scope>IDENTIFICATION</scope>
</reference>
<organism evidence="1 2">
    <name type="scientific">Panagrolaimus sp. JU765</name>
    <dbReference type="NCBI Taxonomy" id="591449"/>
    <lineage>
        <taxon>Eukaryota</taxon>
        <taxon>Metazoa</taxon>
        <taxon>Ecdysozoa</taxon>
        <taxon>Nematoda</taxon>
        <taxon>Chromadorea</taxon>
        <taxon>Rhabditida</taxon>
        <taxon>Tylenchina</taxon>
        <taxon>Panagrolaimomorpha</taxon>
        <taxon>Panagrolaimoidea</taxon>
        <taxon>Panagrolaimidae</taxon>
        <taxon>Panagrolaimus</taxon>
    </lineage>
</organism>
<accession>A0AC34QSU7</accession>
<evidence type="ECO:0000313" key="1">
    <source>
        <dbReference type="Proteomes" id="UP000887576"/>
    </source>
</evidence>
<proteinExistence type="predicted"/>
<protein>
    <submittedName>
        <fullName evidence="2">Uncharacterized protein</fullName>
    </submittedName>
</protein>
<dbReference type="WBParaSite" id="JU765_v2.g19039.t1">
    <property type="protein sequence ID" value="JU765_v2.g19039.t1"/>
    <property type="gene ID" value="JU765_v2.g19039"/>
</dbReference>
<evidence type="ECO:0000313" key="2">
    <source>
        <dbReference type="WBParaSite" id="JU765_v2.g19039.t1"/>
    </source>
</evidence>
<dbReference type="Proteomes" id="UP000887576">
    <property type="component" value="Unplaced"/>
</dbReference>
<name>A0AC34QSU7_9BILA</name>
<sequence length="119" mass="13399">MIVLGLLGLLSSTLAMSLLDLHNDQLQLRTLASDNVLKNEDGTISLTEYADVDYDEKPPVKSNSIPLMEASVAMSNPIWKIFSRASDFYRILRRTPSSSSDSEHFAKKQNPRGWQLFLK</sequence>